<keyword evidence="2" id="KW-0479">Metal-binding</keyword>
<dbReference type="InterPro" id="IPR050377">
    <property type="entry name" value="Radical_SAM_PqqE_MftC-like"/>
</dbReference>
<dbReference type="InterPro" id="IPR002792">
    <property type="entry name" value="TRAM_dom"/>
</dbReference>
<dbReference type="Proteomes" id="UP000619545">
    <property type="component" value="Unassembled WGS sequence"/>
</dbReference>
<dbReference type="SFLD" id="SFLDG01067">
    <property type="entry name" value="SPASM/twitch_domain_containing"/>
    <property type="match status" value="1"/>
</dbReference>
<dbReference type="Gene3D" id="3.20.20.70">
    <property type="entry name" value="Aldolase class I"/>
    <property type="match status" value="1"/>
</dbReference>
<dbReference type="PROSITE" id="PS50926">
    <property type="entry name" value="TRAM"/>
    <property type="match status" value="1"/>
</dbReference>
<evidence type="ECO:0000259" key="6">
    <source>
        <dbReference type="PROSITE" id="PS51918"/>
    </source>
</evidence>
<dbReference type="GO" id="GO:0003824">
    <property type="term" value="F:catalytic activity"/>
    <property type="evidence" value="ECO:0007669"/>
    <property type="project" value="InterPro"/>
</dbReference>
<dbReference type="SMART" id="SM00729">
    <property type="entry name" value="Elp3"/>
    <property type="match status" value="1"/>
</dbReference>
<keyword evidence="1" id="KW-0949">S-adenosyl-L-methionine</keyword>
<dbReference type="GO" id="GO:0046872">
    <property type="term" value="F:metal ion binding"/>
    <property type="evidence" value="ECO:0007669"/>
    <property type="project" value="UniProtKB-KW"/>
</dbReference>
<dbReference type="EMBL" id="DUJS01000001">
    <property type="protein sequence ID" value="HII69615.1"/>
    <property type="molecule type" value="Genomic_DNA"/>
</dbReference>
<dbReference type="InterPro" id="IPR013785">
    <property type="entry name" value="Aldolase_TIM"/>
</dbReference>
<keyword evidence="4" id="KW-0411">Iron-sulfur</keyword>
<evidence type="ECO:0000313" key="7">
    <source>
        <dbReference type="EMBL" id="HII69615.1"/>
    </source>
</evidence>
<gene>
    <name evidence="7" type="ORF">HA336_00080</name>
</gene>
<protein>
    <submittedName>
        <fullName evidence="7">Radical SAM protein</fullName>
    </submittedName>
</protein>
<feature type="domain" description="Radical SAM core" evidence="6">
    <location>
        <begin position="127"/>
        <end position="357"/>
    </location>
</feature>
<dbReference type="InterPro" id="IPR058240">
    <property type="entry name" value="rSAM_sf"/>
</dbReference>
<dbReference type="InterPro" id="IPR040088">
    <property type="entry name" value="MJ0103-like"/>
</dbReference>
<dbReference type="SFLD" id="SFLDS00029">
    <property type="entry name" value="Radical_SAM"/>
    <property type="match status" value="1"/>
</dbReference>
<dbReference type="Gene3D" id="2.40.50.140">
    <property type="entry name" value="Nucleic acid-binding proteins"/>
    <property type="match status" value="1"/>
</dbReference>
<dbReference type="PANTHER" id="PTHR11228:SF35">
    <property type="entry name" value="MOLYBDENUM COFACTOR BIOSYNTHESIS PROTEIN A-RELATED"/>
    <property type="match status" value="1"/>
</dbReference>
<reference evidence="7" key="1">
    <citation type="journal article" date="2020" name="bioRxiv">
        <title>A rank-normalized archaeal taxonomy based on genome phylogeny resolves widespread incomplete and uneven classifications.</title>
        <authorList>
            <person name="Rinke C."/>
            <person name="Chuvochina M."/>
            <person name="Mussig A.J."/>
            <person name="Chaumeil P.-A."/>
            <person name="Waite D.W."/>
            <person name="Whitman W.B."/>
            <person name="Parks D.H."/>
            <person name="Hugenholtz P."/>
        </authorList>
    </citation>
    <scope>NUCLEOTIDE SEQUENCE</scope>
    <source>
        <strain evidence="7">UBA8853</strain>
    </source>
</reference>
<dbReference type="SFLD" id="SFLDG01110">
    <property type="entry name" value="Uncharacterised_Radical_SAM_Su"/>
    <property type="match status" value="1"/>
</dbReference>
<dbReference type="CDD" id="cd01335">
    <property type="entry name" value="Radical_SAM"/>
    <property type="match status" value="1"/>
</dbReference>
<evidence type="ECO:0000256" key="1">
    <source>
        <dbReference type="ARBA" id="ARBA00022691"/>
    </source>
</evidence>
<dbReference type="PROSITE" id="PS51918">
    <property type="entry name" value="RADICAL_SAM"/>
    <property type="match status" value="1"/>
</dbReference>
<name>A0A832T155_9EURY</name>
<dbReference type="GeneID" id="1477090"/>
<evidence type="ECO:0000256" key="4">
    <source>
        <dbReference type="ARBA" id="ARBA00023014"/>
    </source>
</evidence>
<dbReference type="InterPro" id="IPR007197">
    <property type="entry name" value="rSAM"/>
</dbReference>
<evidence type="ECO:0000313" key="8">
    <source>
        <dbReference type="Proteomes" id="UP000619545"/>
    </source>
</evidence>
<dbReference type="AlphaFoldDB" id="A0A832T155"/>
<dbReference type="Pfam" id="PF04055">
    <property type="entry name" value="Radical_SAM"/>
    <property type="match status" value="1"/>
</dbReference>
<sequence length="439" mass="49629">MKTSTPAGSTEVDLGSLHPGLKVERHSGYLRFRLYGLIEFEVDPEEFRRMVTAVISKRERRTVPVTLQGTRVAAPVPREVLVGVLTDLISRLAGESGKNAYTGRRVYYITETTGIPLIGHTAFGLIDRGTNVIQVRPLSGCNLCCIYCSVDEGPISRTRSRDFMVDPDYLMEWFDRVAEFKGQGLEAHLDGQGEPTLYPFLPDVVQALKEHPHVDIVSIQTNAVPLSEDLVDELVEAGIDRFNVSVNSLDPKKARAMAGRKDYDVEHVKRVVEYIAQETEADVLVAPLWLPGYNDDDIVEIIGWAAKIGAGKRWPPLGIQNYLEYRFGRRPKFLRRVIPMKEFYRWLRELESRTEVRPLVLKPEHFGTEPRKSLPKPFRRGDVIRAEIVLEGRLRGEMIARAADRVIAIPDSAKILNVGDRVRVKVTRDKHNIFVGILV</sequence>
<dbReference type="PANTHER" id="PTHR11228">
    <property type="entry name" value="RADICAL SAM DOMAIN PROTEIN"/>
    <property type="match status" value="1"/>
</dbReference>
<proteinExistence type="predicted"/>
<feature type="domain" description="TRAM" evidence="5">
    <location>
        <begin position="377"/>
        <end position="439"/>
    </location>
</feature>
<dbReference type="SUPFAM" id="SSF102114">
    <property type="entry name" value="Radical SAM enzymes"/>
    <property type="match status" value="1"/>
</dbReference>
<dbReference type="InterPro" id="IPR006638">
    <property type="entry name" value="Elp3/MiaA/NifB-like_rSAM"/>
</dbReference>
<accession>A0A832T155</accession>
<dbReference type="RefSeq" id="WP_148679665.1">
    <property type="nucleotide sequence ID" value="NZ_DUJS01000001.1"/>
</dbReference>
<keyword evidence="3" id="KW-0408">Iron</keyword>
<evidence type="ECO:0000259" key="5">
    <source>
        <dbReference type="PROSITE" id="PS50926"/>
    </source>
</evidence>
<evidence type="ECO:0000256" key="3">
    <source>
        <dbReference type="ARBA" id="ARBA00023004"/>
    </source>
</evidence>
<dbReference type="GO" id="GO:0051536">
    <property type="term" value="F:iron-sulfur cluster binding"/>
    <property type="evidence" value="ECO:0007669"/>
    <property type="project" value="UniProtKB-KW"/>
</dbReference>
<organism evidence="7 8">
    <name type="scientific">Methanopyrus kandleri</name>
    <dbReference type="NCBI Taxonomy" id="2320"/>
    <lineage>
        <taxon>Archaea</taxon>
        <taxon>Methanobacteriati</taxon>
        <taxon>Methanobacteriota</taxon>
        <taxon>Methanomada group</taxon>
        <taxon>Methanopyri</taxon>
        <taxon>Methanopyrales</taxon>
        <taxon>Methanopyraceae</taxon>
        <taxon>Methanopyrus</taxon>
    </lineage>
</organism>
<dbReference type="InterPro" id="IPR012340">
    <property type="entry name" value="NA-bd_OB-fold"/>
</dbReference>
<comment type="caution">
    <text evidence="7">The sequence shown here is derived from an EMBL/GenBank/DDBJ whole genome shotgun (WGS) entry which is preliminary data.</text>
</comment>
<evidence type="ECO:0000256" key="2">
    <source>
        <dbReference type="ARBA" id="ARBA00022723"/>
    </source>
</evidence>